<evidence type="ECO:0000313" key="3">
    <source>
        <dbReference type="Proteomes" id="UP000663791"/>
    </source>
</evidence>
<feature type="region of interest" description="Disordered" evidence="1">
    <location>
        <begin position="1"/>
        <end position="27"/>
    </location>
</feature>
<gene>
    <name evidence="2" type="ORF">JK386_16105</name>
</gene>
<comment type="caution">
    <text evidence="2">The sequence shown here is derived from an EMBL/GenBank/DDBJ whole genome shotgun (WGS) entry which is preliminary data.</text>
</comment>
<dbReference type="RefSeq" id="WP_205292747.1">
    <property type="nucleotide sequence ID" value="NZ_CP074406.1"/>
</dbReference>
<dbReference type="Pfam" id="PF14013">
    <property type="entry name" value="MT0933_antitox"/>
    <property type="match status" value="1"/>
</dbReference>
<protein>
    <submittedName>
        <fullName evidence="2">Antitoxin</fullName>
    </submittedName>
</protein>
<accession>A0A939BX77</accession>
<feature type="compositionally biased region" description="Basic and acidic residues" evidence="1">
    <location>
        <begin position="1"/>
        <end position="15"/>
    </location>
</feature>
<feature type="compositionally biased region" description="Basic and acidic residues" evidence="1">
    <location>
        <begin position="51"/>
        <end position="70"/>
    </location>
</feature>
<feature type="region of interest" description="Disordered" evidence="1">
    <location>
        <begin position="51"/>
        <end position="93"/>
    </location>
</feature>
<dbReference type="EMBL" id="JAERTX010000017">
    <property type="protein sequence ID" value="MBM9461427.1"/>
    <property type="molecule type" value="Genomic_DNA"/>
</dbReference>
<name>A0A939BX77_9ACTN</name>
<evidence type="ECO:0000313" key="2">
    <source>
        <dbReference type="EMBL" id="MBM9461427.1"/>
    </source>
</evidence>
<proteinExistence type="predicted"/>
<sequence length="93" mass="9329">MGLADKLRGAKDKATHLLAENSDKIGAGLDKAADLANDKTGGKHADKIANAKAKAKDALDKVTDDGRGDQGTEGDQGDQGDGTTPPAPPAPPA</sequence>
<dbReference type="InterPro" id="IPR028037">
    <property type="entry name" value="Antitoxin_Rv0909/MT0933"/>
</dbReference>
<reference evidence="2" key="1">
    <citation type="submission" date="2021-01" db="EMBL/GenBank/DDBJ databases">
        <title>Novel species in genus Nocardioides.</title>
        <authorList>
            <person name="Zhang G."/>
        </authorList>
    </citation>
    <scope>NUCLEOTIDE SEQUENCE</scope>
    <source>
        <strain evidence="2">Zg-536</strain>
    </source>
</reference>
<evidence type="ECO:0000256" key="1">
    <source>
        <dbReference type="SAM" id="MobiDB-lite"/>
    </source>
</evidence>
<dbReference type="AlphaFoldDB" id="A0A939BX77"/>
<keyword evidence="3" id="KW-1185">Reference proteome</keyword>
<organism evidence="2 3">
    <name type="scientific">Nocardioides faecalis</name>
    <dbReference type="NCBI Taxonomy" id="2803858"/>
    <lineage>
        <taxon>Bacteria</taxon>
        <taxon>Bacillati</taxon>
        <taxon>Actinomycetota</taxon>
        <taxon>Actinomycetes</taxon>
        <taxon>Propionibacteriales</taxon>
        <taxon>Nocardioidaceae</taxon>
        <taxon>Nocardioides</taxon>
    </lineage>
</organism>
<dbReference type="Proteomes" id="UP000663791">
    <property type="component" value="Unassembled WGS sequence"/>
</dbReference>